<dbReference type="Proteomes" id="UP000468650">
    <property type="component" value="Unassembled WGS sequence"/>
</dbReference>
<dbReference type="GO" id="GO:0016020">
    <property type="term" value="C:membrane"/>
    <property type="evidence" value="ECO:0007669"/>
    <property type="project" value="InterPro"/>
</dbReference>
<keyword evidence="9" id="KW-1185">Reference proteome</keyword>
<organism evidence="8 9">
    <name type="scientific">Phaeocystidibacter luteus</name>
    <dbReference type="NCBI Taxonomy" id="911197"/>
    <lineage>
        <taxon>Bacteria</taxon>
        <taxon>Pseudomonadati</taxon>
        <taxon>Bacteroidota</taxon>
        <taxon>Flavobacteriia</taxon>
        <taxon>Flavobacteriales</taxon>
        <taxon>Phaeocystidibacteraceae</taxon>
        <taxon>Phaeocystidibacter</taxon>
    </lineage>
</organism>
<evidence type="ECO:0000256" key="1">
    <source>
        <dbReference type="ARBA" id="ARBA00009477"/>
    </source>
</evidence>
<name>A0A6N6RDS8_9FLAO</name>
<dbReference type="GO" id="GO:0060003">
    <property type="term" value="P:copper ion export"/>
    <property type="evidence" value="ECO:0007669"/>
    <property type="project" value="TreeGrafter"/>
</dbReference>
<dbReference type="EMBL" id="WBVO01000010">
    <property type="protein sequence ID" value="KAB2807688.1"/>
    <property type="molecule type" value="Genomic_DNA"/>
</dbReference>
<dbReference type="PANTHER" id="PTHR30097:SF15">
    <property type="entry name" value="CATION EFFLUX SYSTEM PROTEIN CUSB"/>
    <property type="match status" value="1"/>
</dbReference>
<dbReference type="Gene3D" id="2.40.420.20">
    <property type="match status" value="1"/>
</dbReference>
<dbReference type="PANTHER" id="PTHR30097">
    <property type="entry name" value="CATION EFFLUX SYSTEM PROTEIN CUSB"/>
    <property type="match status" value="1"/>
</dbReference>
<evidence type="ECO:0000259" key="4">
    <source>
        <dbReference type="Pfam" id="PF19335"/>
    </source>
</evidence>
<dbReference type="InterPro" id="IPR006143">
    <property type="entry name" value="RND_pump_MFP"/>
</dbReference>
<dbReference type="InterPro" id="IPR058792">
    <property type="entry name" value="Beta-barrel_RND_2"/>
</dbReference>
<reference evidence="8 9" key="1">
    <citation type="submission" date="2019-09" db="EMBL/GenBank/DDBJ databases">
        <title>Genomes of family Cryomorphaceae.</title>
        <authorList>
            <person name="Bowman J.P."/>
        </authorList>
    </citation>
    <scope>NUCLEOTIDE SEQUENCE [LARGE SCALE GENOMIC DNA]</scope>
    <source>
        <strain evidence="8 9">LMG 25704</strain>
    </source>
</reference>
<dbReference type="Pfam" id="PF25954">
    <property type="entry name" value="Beta-barrel_RND_2"/>
    <property type="match status" value="1"/>
</dbReference>
<keyword evidence="2" id="KW-0813">Transport</keyword>
<dbReference type="GO" id="GO:0030288">
    <property type="term" value="C:outer membrane-bounded periplasmic space"/>
    <property type="evidence" value="ECO:0007669"/>
    <property type="project" value="TreeGrafter"/>
</dbReference>
<feature type="domain" description="CusB-like barrel-sandwich hybrid" evidence="5">
    <location>
        <begin position="124"/>
        <end position="237"/>
    </location>
</feature>
<evidence type="ECO:0000259" key="6">
    <source>
        <dbReference type="Pfam" id="PF25954"/>
    </source>
</evidence>
<dbReference type="GO" id="GO:0022857">
    <property type="term" value="F:transmembrane transporter activity"/>
    <property type="evidence" value="ECO:0007669"/>
    <property type="project" value="InterPro"/>
</dbReference>
<evidence type="ECO:0000313" key="9">
    <source>
        <dbReference type="Proteomes" id="UP000468650"/>
    </source>
</evidence>
<dbReference type="Gene3D" id="2.40.50.100">
    <property type="match status" value="1"/>
</dbReference>
<gene>
    <name evidence="8" type="ORF">F8C67_11650</name>
</gene>
<evidence type="ECO:0000259" key="3">
    <source>
        <dbReference type="Pfam" id="PF11827"/>
    </source>
</evidence>
<dbReference type="Pfam" id="PF25975">
    <property type="entry name" value="CzcB_C"/>
    <property type="match status" value="1"/>
</dbReference>
<dbReference type="AlphaFoldDB" id="A0A6N6RDS8"/>
<proteinExistence type="inferred from homology"/>
<feature type="domain" description="Heavy metal binding" evidence="4">
    <location>
        <begin position="42"/>
        <end position="67"/>
    </location>
</feature>
<comment type="caution">
    <text evidence="8">The sequence shown here is derived from an EMBL/GenBank/DDBJ whole genome shotgun (WGS) entry which is preliminary data.</text>
</comment>
<dbReference type="OrthoDB" id="9806939at2"/>
<accession>A0A6N6RDS8</accession>
<comment type="similarity">
    <text evidence="1">Belongs to the membrane fusion protein (MFP) (TC 8.A.1) family.</text>
</comment>
<dbReference type="FunFam" id="2.40.30.170:FF:000010">
    <property type="entry name" value="Efflux RND transporter periplasmic adaptor subunit"/>
    <property type="match status" value="1"/>
</dbReference>
<dbReference type="Gene3D" id="2.40.30.170">
    <property type="match status" value="1"/>
</dbReference>
<sequence length="555" mass="61291">MKKKQIIGIIAVAIVAGALGWLIKPNHEAHNHTETVTESQIWTCSMHPQIRSNEPGNCPICGMDLIPLEEEGESANSHEISLTENARRLANVQTEVVGHSETSNEIRLSGKVKPDERLVQSQTAHFPGRIESLAVDFTGAYVEKGQVIARIYSPQLLVAQRELQEAARFKDSQPSLYQGARRKLQNWTIPAHQIDAIEAGSIDMNAFPVLANASGYVTALNVSQGDYIDRGTVMYEITGLEKVWISLDVYENQLNAISKGDEVTYTVRSNPGNKYTGVIDYLDPVLQGSRRTLEARVVHQNRGQELKPEMIVSAVVKPKVNSMQLSVPSSAVLWTGERSIVYVENPSSAGVYQLRNVELGQQIGRRYEVLKGLQSGEKVVINGTFTVDAAAQLASKPSMMSNESESKHAVSAQTEEKLRQLLSTYLEWENALHNDELEKARSAFNAFQDNASQFQMSDFAGPAHQVYMEAVSGLELSGSSASISIQELREQFYSASKALILLTEKIEYNTDELYVLHCPMANSNNGADWLSTQPEVLNPYFGSSMLRCGEVKSAI</sequence>
<dbReference type="Pfam" id="PF25919">
    <property type="entry name" value="BSH_CusB"/>
    <property type="match status" value="1"/>
</dbReference>
<feature type="domain" description="DUF3347" evidence="3">
    <location>
        <begin position="422"/>
        <end position="507"/>
    </location>
</feature>
<evidence type="ECO:0000313" key="8">
    <source>
        <dbReference type="EMBL" id="KAB2807688.1"/>
    </source>
</evidence>
<dbReference type="InterPro" id="IPR058790">
    <property type="entry name" value="BSH_CusB"/>
</dbReference>
<evidence type="ECO:0000259" key="7">
    <source>
        <dbReference type="Pfam" id="PF25975"/>
    </source>
</evidence>
<feature type="domain" description="CusB-like beta-barrel" evidence="6">
    <location>
        <begin position="242"/>
        <end position="316"/>
    </location>
</feature>
<dbReference type="RefSeq" id="WP_151668030.1">
    <property type="nucleotide sequence ID" value="NZ_WBVO01000010.1"/>
</dbReference>
<dbReference type="GO" id="GO:0015679">
    <property type="term" value="P:plasma membrane copper ion transport"/>
    <property type="evidence" value="ECO:0007669"/>
    <property type="project" value="TreeGrafter"/>
</dbReference>
<protein>
    <submittedName>
        <fullName evidence="8">Efflux RND transporter periplasmic adaptor subunit</fullName>
    </submittedName>
</protein>
<dbReference type="GO" id="GO:0046914">
    <property type="term" value="F:transition metal ion binding"/>
    <property type="evidence" value="ECO:0007669"/>
    <property type="project" value="TreeGrafter"/>
</dbReference>
<dbReference type="InterPro" id="IPR045800">
    <property type="entry name" value="HMBD"/>
</dbReference>
<dbReference type="SUPFAM" id="SSF111369">
    <property type="entry name" value="HlyD-like secretion proteins"/>
    <property type="match status" value="1"/>
</dbReference>
<evidence type="ECO:0000259" key="5">
    <source>
        <dbReference type="Pfam" id="PF25919"/>
    </source>
</evidence>
<dbReference type="InterPro" id="IPR058649">
    <property type="entry name" value="CzcB_C"/>
</dbReference>
<feature type="domain" description="CzcB-like C-terminal circularly permuted SH3-like" evidence="7">
    <location>
        <begin position="326"/>
        <end position="387"/>
    </location>
</feature>
<dbReference type="InterPro" id="IPR021782">
    <property type="entry name" value="DUF3347"/>
</dbReference>
<evidence type="ECO:0000256" key="2">
    <source>
        <dbReference type="ARBA" id="ARBA00022448"/>
    </source>
</evidence>
<dbReference type="NCBIfam" id="TIGR01730">
    <property type="entry name" value="RND_mfp"/>
    <property type="match status" value="1"/>
</dbReference>
<dbReference type="Pfam" id="PF11827">
    <property type="entry name" value="DUF3347"/>
    <property type="match status" value="1"/>
</dbReference>
<dbReference type="InterPro" id="IPR051909">
    <property type="entry name" value="MFP_Cation_Efflux"/>
</dbReference>
<dbReference type="Pfam" id="PF19335">
    <property type="entry name" value="HMBD"/>
    <property type="match status" value="1"/>
</dbReference>